<evidence type="ECO:0000313" key="3">
    <source>
        <dbReference type="Proteomes" id="UP000247540"/>
    </source>
</evidence>
<feature type="region of interest" description="Disordered" evidence="1">
    <location>
        <begin position="1"/>
        <end position="52"/>
    </location>
</feature>
<protein>
    <submittedName>
        <fullName evidence="2">Uncharacterized protein</fullName>
    </submittedName>
</protein>
<dbReference type="AlphaFoldDB" id="A0A318SEU7"/>
<keyword evidence="3" id="KW-1185">Reference proteome</keyword>
<comment type="caution">
    <text evidence="2">The sequence shown here is derived from an EMBL/GenBank/DDBJ whole genome shotgun (WGS) entry which is preliminary data.</text>
</comment>
<sequence length="162" mass="17527">MTAAEKDERSAKERLQASREALVNQLTKPKKPSRIAAPAQRGDTSVDFDERIGGEQVSPPVKQVSVRERAVNIWSAAKYGVRAWWEFHPVRAAGAVAEPLLADYAERRPFRLLGIAAGVGATVVVAKPWRLVSIGGLAVAVLKSSQASSFVLSLITQSKKQP</sequence>
<name>A0A318SEU7_9BURK</name>
<accession>A0A318SEU7</accession>
<dbReference type="RefSeq" id="WP_110466236.1">
    <property type="nucleotide sequence ID" value="NZ_JAMOFZ010000018.1"/>
</dbReference>
<organism evidence="2 3">
    <name type="scientific">Xylophilus ampelinus</name>
    <dbReference type="NCBI Taxonomy" id="54067"/>
    <lineage>
        <taxon>Bacteria</taxon>
        <taxon>Pseudomonadati</taxon>
        <taxon>Pseudomonadota</taxon>
        <taxon>Betaproteobacteria</taxon>
        <taxon>Burkholderiales</taxon>
        <taxon>Xylophilus</taxon>
    </lineage>
</organism>
<proteinExistence type="predicted"/>
<feature type="compositionally biased region" description="Basic and acidic residues" evidence="1">
    <location>
        <begin position="1"/>
        <end position="17"/>
    </location>
</feature>
<evidence type="ECO:0000256" key="1">
    <source>
        <dbReference type="SAM" id="MobiDB-lite"/>
    </source>
</evidence>
<dbReference type="EMBL" id="QJTC01000018">
    <property type="protein sequence ID" value="PYE75925.1"/>
    <property type="molecule type" value="Genomic_DNA"/>
</dbReference>
<evidence type="ECO:0000313" key="2">
    <source>
        <dbReference type="EMBL" id="PYE75925.1"/>
    </source>
</evidence>
<gene>
    <name evidence="2" type="ORF">DFQ15_11851</name>
</gene>
<dbReference type="Proteomes" id="UP000247540">
    <property type="component" value="Unassembled WGS sequence"/>
</dbReference>
<reference evidence="2 3" key="1">
    <citation type="submission" date="2018-06" db="EMBL/GenBank/DDBJ databases">
        <title>Genomic Encyclopedia of Type Strains, Phase III (KMG-III): the genomes of soil and plant-associated and newly described type strains.</title>
        <authorList>
            <person name="Whitman W."/>
        </authorList>
    </citation>
    <scope>NUCLEOTIDE SEQUENCE [LARGE SCALE GENOMIC DNA]</scope>
    <source>
        <strain evidence="2 3">CECT 7646</strain>
    </source>
</reference>
<dbReference type="OrthoDB" id="8910965at2"/>